<reference evidence="1" key="1">
    <citation type="submission" date="2020-02" db="EMBL/GenBank/DDBJ databases">
        <authorList>
            <person name="Meier V. D."/>
        </authorList>
    </citation>
    <scope>NUCLEOTIDE SEQUENCE</scope>
    <source>
        <strain evidence="1">AVDCRST_MAG81</strain>
    </source>
</reference>
<sequence length="145" mass="16736">MFDIGCVKPLVDTLRDFQVYQIICLEYEDTRLYAEVIQVAAARQTCWVRPLVLVVSSSSITETELQLGYGDQTLQFYDLRQGADLLWPTKLFREALDTEVLPLLLQLESQDHKADHQTATLAARQRLQQFIHQVWQAHPGMFQAK</sequence>
<name>A0A6N3IPF3_9CYAN</name>
<protein>
    <submittedName>
        <fullName evidence="1">Uncharacterized protein</fullName>
    </submittedName>
</protein>
<dbReference type="AlphaFoldDB" id="A0A6N3IPF3"/>
<evidence type="ECO:0000313" key="1">
    <source>
        <dbReference type="EMBL" id="CAA9590157.1"/>
    </source>
</evidence>
<organism evidence="1">
    <name type="scientific">uncultured Synechococcales cyanobacterium</name>
    <dbReference type="NCBI Taxonomy" id="1936017"/>
    <lineage>
        <taxon>Bacteria</taxon>
        <taxon>Bacillati</taxon>
        <taxon>Cyanobacteriota</taxon>
        <taxon>Cyanophyceae</taxon>
        <taxon>Synechococcales</taxon>
        <taxon>environmental samples</taxon>
    </lineage>
</organism>
<dbReference type="EMBL" id="CADCWO010000257">
    <property type="protein sequence ID" value="CAA9590157.1"/>
    <property type="molecule type" value="Genomic_DNA"/>
</dbReference>
<gene>
    <name evidence="1" type="ORF">AVDCRST_MAG81-5157</name>
</gene>
<accession>A0A6N3IPF3</accession>
<proteinExistence type="predicted"/>